<protein>
    <submittedName>
        <fullName evidence="9">Speckle targeted PIP5K1A-regulated poly(A) polymerase-like</fullName>
    </submittedName>
</protein>
<name>A0A9R1TX04_9HYME</name>
<dbReference type="InterPro" id="IPR013087">
    <property type="entry name" value="Znf_C2H2_type"/>
</dbReference>
<dbReference type="SUPFAM" id="SSF54928">
    <property type="entry name" value="RNA-binding domain, RBD"/>
    <property type="match status" value="1"/>
</dbReference>
<dbReference type="InterPro" id="IPR035979">
    <property type="entry name" value="RBD_domain_sf"/>
</dbReference>
<evidence type="ECO:0000313" key="9">
    <source>
        <dbReference type="RefSeq" id="XP_011299067.1"/>
    </source>
</evidence>
<dbReference type="GO" id="GO:0046872">
    <property type="term" value="F:metal ion binding"/>
    <property type="evidence" value="ECO:0007669"/>
    <property type="project" value="UniProtKB-KW"/>
</dbReference>
<organism evidence="8 9">
    <name type="scientific">Fopius arisanus</name>
    <dbReference type="NCBI Taxonomy" id="64838"/>
    <lineage>
        <taxon>Eukaryota</taxon>
        <taxon>Metazoa</taxon>
        <taxon>Ecdysozoa</taxon>
        <taxon>Arthropoda</taxon>
        <taxon>Hexapoda</taxon>
        <taxon>Insecta</taxon>
        <taxon>Pterygota</taxon>
        <taxon>Neoptera</taxon>
        <taxon>Endopterygota</taxon>
        <taxon>Hymenoptera</taxon>
        <taxon>Apocrita</taxon>
        <taxon>Ichneumonoidea</taxon>
        <taxon>Braconidae</taxon>
        <taxon>Opiinae</taxon>
        <taxon>Fopius</taxon>
    </lineage>
</organism>
<feature type="compositionally biased region" description="Polar residues" evidence="6">
    <location>
        <begin position="125"/>
        <end position="138"/>
    </location>
</feature>
<dbReference type="PROSITE" id="PS00028">
    <property type="entry name" value="ZINC_FINGER_C2H2_1"/>
    <property type="match status" value="1"/>
</dbReference>
<evidence type="ECO:0000256" key="6">
    <source>
        <dbReference type="SAM" id="MobiDB-lite"/>
    </source>
</evidence>
<dbReference type="SUPFAM" id="SSF81631">
    <property type="entry name" value="PAP/OAS1 substrate-binding domain"/>
    <property type="match status" value="1"/>
</dbReference>
<dbReference type="Gene3D" id="3.30.460.10">
    <property type="entry name" value="Beta Polymerase, domain 2"/>
    <property type="match status" value="1"/>
</dbReference>
<keyword evidence="3" id="KW-0808">Transferase</keyword>
<evidence type="ECO:0000256" key="4">
    <source>
        <dbReference type="ARBA" id="ARBA00022723"/>
    </source>
</evidence>
<dbReference type="SUPFAM" id="SSF57667">
    <property type="entry name" value="beta-beta-alpha zinc fingers"/>
    <property type="match status" value="1"/>
</dbReference>
<dbReference type="PANTHER" id="PTHR12271">
    <property type="entry name" value="POLY A POLYMERASE CID PAP -RELATED"/>
    <property type="match status" value="1"/>
</dbReference>
<gene>
    <name evidence="9" type="primary">LOC105264115</name>
</gene>
<dbReference type="InterPro" id="IPR036236">
    <property type="entry name" value="Znf_C2H2_sf"/>
</dbReference>
<dbReference type="GO" id="GO:0031123">
    <property type="term" value="P:RNA 3'-end processing"/>
    <property type="evidence" value="ECO:0007669"/>
    <property type="project" value="TreeGrafter"/>
</dbReference>
<reference evidence="9" key="1">
    <citation type="submission" date="2025-08" db="UniProtKB">
        <authorList>
            <consortium name="RefSeq"/>
        </authorList>
    </citation>
    <scope>IDENTIFICATION</scope>
    <source>
        <strain evidence="9">USDA-PBARC FA_bdor</strain>
        <tissue evidence="9">Whole organism</tissue>
    </source>
</reference>
<dbReference type="GO" id="GO:1990817">
    <property type="term" value="F:poly(A) RNA polymerase activity"/>
    <property type="evidence" value="ECO:0007669"/>
    <property type="project" value="UniProtKB-ARBA"/>
</dbReference>
<evidence type="ECO:0000256" key="2">
    <source>
        <dbReference type="ARBA" id="ARBA00001946"/>
    </source>
</evidence>
<dbReference type="InterPro" id="IPR043519">
    <property type="entry name" value="NT_sf"/>
</dbReference>
<dbReference type="InterPro" id="IPR002058">
    <property type="entry name" value="PAP_assoc"/>
</dbReference>
<keyword evidence="8" id="KW-1185">Reference proteome</keyword>
<dbReference type="CDD" id="cd05402">
    <property type="entry name" value="NT_PAP_TUTase"/>
    <property type="match status" value="1"/>
</dbReference>
<keyword evidence="4" id="KW-0479">Metal-binding</keyword>
<dbReference type="Pfam" id="PF03828">
    <property type="entry name" value="PAP_assoc"/>
    <property type="match status" value="1"/>
</dbReference>
<evidence type="ECO:0000259" key="7">
    <source>
        <dbReference type="PROSITE" id="PS00028"/>
    </source>
</evidence>
<evidence type="ECO:0000256" key="3">
    <source>
        <dbReference type="ARBA" id="ARBA00022679"/>
    </source>
</evidence>
<dbReference type="OrthoDB" id="407432at2759"/>
<dbReference type="PANTHER" id="PTHR12271:SF127">
    <property type="entry name" value="SPECKLE TARGETED PIP5K1A-REGULATED POLY(A) POLYMERASE"/>
    <property type="match status" value="1"/>
</dbReference>
<feature type="domain" description="C2H2-type" evidence="7">
    <location>
        <begin position="5"/>
        <end position="27"/>
    </location>
</feature>
<evidence type="ECO:0000256" key="5">
    <source>
        <dbReference type="ARBA" id="ARBA00022842"/>
    </source>
</evidence>
<dbReference type="RefSeq" id="XP_011299067.1">
    <property type="nucleotide sequence ID" value="XM_011300765.1"/>
</dbReference>
<keyword evidence="5" id="KW-0460">Magnesium</keyword>
<sequence>MSKRCEVCAQDFLDEYAFHGHLLGKKHSKNVEFKKQNLQKEQNSVFISPVPPGLDPQLVFGFFSNFGPIQHYIFNPRYLIIEYKEKSPVEYLLNNPIYLNKWKLRIRRRKMENYAEKFQHRRTKQSPQMQKNENPETQQELRISLESERSLEEQVNKFLLSVQIDEEEMQQLVAMVCSSLDSAMKQLFPRCRAIPFGSSVTGLSLTGSDLDVFLDIREPIIEDDDSTLGCPSGWTPKTIFKGVKRVFYKNRPVFTQIVPIPMAKIPVIKFHHTASDMDCDISFKDGLGVHNSQLIKYLLTLDSRIKPLVVILKYWARNLDISGSGKINNYSLVMLIVFYLQQASVNLLPSIKELQKVHQRVYIREWQVNFNTDYPSTSENNSSSLLELLQGFFKFYSDFDFSTRIIRPLEGSSVLRKEFKKEMEACHRSRYVESLHLDRHACLQDPIQLDYNITSGWATKEIQGLKLSCLLALEVFESMRETPLGIIPRLLEPEMNVKLKASIKAKTKKKMNPTVSFTILAGKFKTFGLPEDFEENNVEDSQKFIEKNWFCTVYRLLEVILEKIFMLQIQVIYDKVGVKQMKLQEEDDVHTNNEDNILLNCSGKYPLHKRRKGKGQIVQPNVSPIQREIITSEKIVKEIDSKTADTPIKFQCLVVKKSNPLHALVELTDQELTNNCFMELAVYMQCKVHSWIEKEFMHMVQFKKNVWTSNES</sequence>
<dbReference type="Proteomes" id="UP000694866">
    <property type="component" value="Unplaced"/>
</dbReference>
<proteinExistence type="predicted"/>
<dbReference type="AlphaFoldDB" id="A0A9R1TX04"/>
<accession>A0A9R1TX04</accession>
<dbReference type="SUPFAM" id="SSF81301">
    <property type="entry name" value="Nucleotidyltransferase"/>
    <property type="match status" value="1"/>
</dbReference>
<dbReference type="GeneID" id="105264115"/>
<comment type="cofactor">
    <cofactor evidence="2">
        <name>Mg(2+)</name>
        <dbReference type="ChEBI" id="CHEBI:18420"/>
    </cofactor>
</comment>
<dbReference type="Gene3D" id="1.10.1410.10">
    <property type="match status" value="1"/>
</dbReference>
<feature type="region of interest" description="Disordered" evidence="6">
    <location>
        <begin position="116"/>
        <end position="139"/>
    </location>
</feature>
<evidence type="ECO:0000313" key="8">
    <source>
        <dbReference type="Proteomes" id="UP000694866"/>
    </source>
</evidence>
<dbReference type="InterPro" id="IPR054708">
    <property type="entry name" value="MTPAP-like_central"/>
</dbReference>
<dbReference type="KEGG" id="fas:105264115"/>
<comment type="cofactor">
    <cofactor evidence="1">
        <name>Mn(2+)</name>
        <dbReference type="ChEBI" id="CHEBI:29035"/>
    </cofactor>
</comment>
<dbReference type="GO" id="GO:0003676">
    <property type="term" value="F:nucleic acid binding"/>
    <property type="evidence" value="ECO:0007669"/>
    <property type="project" value="InterPro"/>
</dbReference>
<evidence type="ECO:0000256" key="1">
    <source>
        <dbReference type="ARBA" id="ARBA00001936"/>
    </source>
</evidence>
<dbReference type="Pfam" id="PF22600">
    <property type="entry name" value="MTPAP-like_central"/>
    <property type="match status" value="1"/>
</dbReference>